<dbReference type="InterPro" id="IPR003788">
    <property type="entry name" value="NDUFAF7"/>
</dbReference>
<comment type="subcellular location">
    <subcellularLocation>
        <location evidence="1 7">Mitochondrion</location>
    </subcellularLocation>
</comment>
<evidence type="ECO:0000256" key="3">
    <source>
        <dbReference type="ARBA" id="ARBA00022603"/>
    </source>
</evidence>
<comment type="caution">
    <text evidence="8">The sequence shown here is derived from an EMBL/GenBank/DDBJ whole genome shotgun (WGS) entry which is preliminary data.</text>
</comment>
<dbReference type="Gene3D" id="3.40.50.12710">
    <property type="match status" value="1"/>
</dbReference>
<comment type="function">
    <text evidence="7">Arginine methyltransferase involved in the assembly or stability of mitochondrial NADH:ubiquinone oxidoreductase complex (complex I).</text>
</comment>
<dbReference type="Proteomes" id="UP000238350">
    <property type="component" value="Unassembled WGS sequence"/>
</dbReference>
<evidence type="ECO:0000313" key="8">
    <source>
        <dbReference type="EMBL" id="PRT53483.1"/>
    </source>
</evidence>
<proteinExistence type="inferred from homology"/>
<evidence type="ECO:0000256" key="6">
    <source>
        <dbReference type="ARBA" id="ARBA00048612"/>
    </source>
</evidence>
<reference evidence="8 9" key="1">
    <citation type="submission" date="2017-04" db="EMBL/GenBank/DDBJ databases">
        <title>Genome sequencing of [Candida] sorbophila.</title>
        <authorList>
            <person name="Ahn J.O."/>
        </authorList>
    </citation>
    <scope>NUCLEOTIDE SEQUENCE [LARGE SCALE GENOMIC DNA]</scope>
    <source>
        <strain evidence="8 9">DS02</strain>
    </source>
</reference>
<keyword evidence="8" id="KW-0830">Ubiquinone</keyword>
<accession>A0A2T0FEQ7</accession>
<dbReference type="GO" id="GO:0005739">
    <property type="term" value="C:mitochondrion"/>
    <property type="evidence" value="ECO:0007669"/>
    <property type="project" value="UniProtKB-SubCell"/>
</dbReference>
<dbReference type="GO" id="GO:0032259">
    <property type="term" value="P:methylation"/>
    <property type="evidence" value="ECO:0007669"/>
    <property type="project" value="UniProtKB-KW"/>
</dbReference>
<dbReference type="GO" id="GO:0035243">
    <property type="term" value="F:protein-arginine omega-N symmetric methyltransferase activity"/>
    <property type="evidence" value="ECO:0007669"/>
    <property type="project" value="UniProtKB-EC"/>
</dbReference>
<dbReference type="AlphaFoldDB" id="A0A2T0FEQ7"/>
<dbReference type="InterPro" id="IPR029063">
    <property type="entry name" value="SAM-dependent_MTases_sf"/>
</dbReference>
<keyword evidence="9" id="KW-1185">Reference proteome</keyword>
<dbReference type="Pfam" id="PF02636">
    <property type="entry name" value="Methyltransf_28"/>
    <property type="match status" value="1"/>
</dbReference>
<evidence type="ECO:0000256" key="7">
    <source>
        <dbReference type="RuleBase" id="RU364114"/>
    </source>
</evidence>
<dbReference type="PANTHER" id="PTHR12049">
    <property type="entry name" value="PROTEIN ARGININE METHYLTRANSFERASE NDUFAF7, MITOCHONDRIAL"/>
    <property type="match status" value="1"/>
</dbReference>
<name>A0A2T0FEQ7_9ASCO</name>
<evidence type="ECO:0000313" key="9">
    <source>
        <dbReference type="Proteomes" id="UP000238350"/>
    </source>
</evidence>
<evidence type="ECO:0000256" key="5">
    <source>
        <dbReference type="ARBA" id="ARBA00023128"/>
    </source>
</evidence>
<organism evidence="8 9">
    <name type="scientific">Wickerhamiella sorbophila</name>
    <dbReference type="NCBI Taxonomy" id="45607"/>
    <lineage>
        <taxon>Eukaryota</taxon>
        <taxon>Fungi</taxon>
        <taxon>Dikarya</taxon>
        <taxon>Ascomycota</taxon>
        <taxon>Saccharomycotina</taxon>
        <taxon>Dipodascomycetes</taxon>
        <taxon>Dipodascales</taxon>
        <taxon>Trichomonascaceae</taxon>
        <taxon>Wickerhamiella</taxon>
    </lineage>
</organism>
<dbReference type="GeneID" id="36514852"/>
<dbReference type="OrthoDB" id="5595109at2759"/>
<evidence type="ECO:0000256" key="2">
    <source>
        <dbReference type="ARBA" id="ARBA00005891"/>
    </source>
</evidence>
<dbReference type="RefSeq" id="XP_024663429.1">
    <property type="nucleotide sequence ID" value="XM_024807661.1"/>
</dbReference>
<dbReference type="GO" id="GO:0032981">
    <property type="term" value="P:mitochondrial respiratory chain complex I assembly"/>
    <property type="evidence" value="ECO:0007669"/>
    <property type="project" value="TreeGrafter"/>
</dbReference>
<dbReference type="SUPFAM" id="SSF53335">
    <property type="entry name" value="S-adenosyl-L-methionine-dependent methyltransferases"/>
    <property type="match status" value="1"/>
</dbReference>
<dbReference type="STRING" id="45607.A0A2T0FEQ7"/>
<comment type="similarity">
    <text evidence="2 7">Belongs to the NDUFAF7 family.</text>
</comment>
<sequence length="366" mass="41225">MLRTSLKQAIEAHGPIPISTYMRQCLTHPTDGYYVKQDPFGSKGDFITSPEISQMFGELVGINILMQWMEQGSPKKIRLAELGPGRGTLMDDLLRTVKSFPDFFNAIQTVDLVEASPTLRNLQKQRLGRYGLNLNWFEMTRQVPKDKVPTYLVAHEFFDALPIQQFQLTEKGWQERMVMFNKAEDEFQTTLQPVNPLMSQTLAAQPRFTKLPLTSEIELSTESWQVAREIGHTLSSNTGSALIIDYGPLSTIPVNTFRGFSKHKQVSPYDMPGDSDLTADVDFQALKDIFSSFKSLNSFGPVMQGDWLHQMGIGARATVLANSQQSAEGKQRIADAYNRLTDMQFMGKTYKVMNVSTGHESTGFQQ</sequence>
<protein>
    <recommendedName>
        <fullName evidence="7">Protein arginine methyltransferase NDUFAF7</fullName>
        <ecNumber evidence="7">2.1.1.320</ecNumber>
    </recommendedName>
</protein>
<dbReference type="InterPro" id="IPR038375">
    <property type="entry name" value="NDUFAF7_sf"/>
</dbReference>
<dbReference type="EC" id="2.1.1.320" evidence="7"/>
<gene>
    <name evidence="8" type="ORF">B9G98_01103</name>
</gene>
<keyword evidence="5 7" id="KW-0496">Mitochondrion</keyword>
<evidence type="ECO:0000256" key="4">
    <source>
        <dbReference type="ARBA" id="ARBA00022679"/>
    </source>
</evidence>
<evidence type="ECO:0000256" key="1">
    <source>
        <dbReference type="ARBA" id="ARBA00004173"/>
    </source>
</evidence>
<dbReference type="PANTHER" id="PTHR12049:SF7">
    <property type="entry name" value="PROTEIN ARGININE METHYLTRANSFERASE NDUFAF7, MITOCHONDRIAL"/>
    <property type="match status" value="1"/>
</dbReference>
<keyword evidence="4 7" id="KW-0808">Transferase</keyword>
<comment type="catalytic activity">
    <reaction evidence="6 7">
        <text>L-arginyl-[protein] + 2 S-adenosyl-L-methionine = N(omega),N(omega)'-dimethyl-L-arginyl-[protein] + 2 S-adenosyl-L-homocysteine + 2 H(+)</text>
        <dbReference type="Rhea" id="RHEA:48108"/>
        <dbReference type="Rhea" id="RHEA-COMP:10532"/>
        <dbReference type="Rhea" id="RHEA-COMP:11992"/>
        <dbReference type="ChEBI" id="CHEBI:15378"/>
        <dbReference type="ChEBI" id="CHEBI:29965"/>
        <dbReference type="ChEBI" id="CHEBI:57856"/>
        <dbReference type="ChEBI" id="CHEBI:59789"/>
        <dbReference type="ChEBI" id="CHEBI:88221"/>
        <dbReference type="EC" id="2.1.1.320"/>
    </reaction>
</comment>
<dbReference type="EMBL" id="NDIQ01000001">
    <property type="protein sequence ID" value="PRT53483.1"/>
    <property type="molecule type" value="Genomic_DNA"/>
</dbReference>
<keyword evidence="3 7" id="KW-0489">Methyltransferase</keyword>